<organism evidence="2 3">
    <name type="scientific">Enterococcus larvae</name>
    <dbReference type="NCBI Taxonomy" id="2794352"/>
    <lineage>
        <taxon>Bacteria</taxon>
        <taxon>Bacillati</taxon>
        <taxon>Bacillota</taxon>
        <taxon>Bacilli</taxon>
        <taxon>Lactobacillales</taxon>
        <taxon>Enterococcaceae</taxon>
        <taxon>Enterococcus</taxon>
    </lineage>
</organism>
<name>A0ABS4CNT7_9ENTE</name>
<reference evidence="2 3" key="1">
    <citation type="submission" date="2020-12" db="EMBL/GenBank/DDBJ databases">
        <title>Vagococcus allomyrinae sp. nov. and Enterococcus lavae sp. nov., isolated from the larvae of Allomyrina dichotoma.</title>
        <authorList>
            <person name="Lee S.D."/>
        </authorList>
    </citation>
    <scope>NUCLEOTIDE SEQUENCE [LARGE SCALE GENOMIC DNA]</scope>
    <source>
        <strain evidence="2 3">BWM-S5</strain>
    </source>
</reference>
<keyword evidence="1" id="KW-0812">Transmembrane</keyword>
<evidence type="ECO:0000256" key="1">
    <source>
        <dbReference type="SAM" id="Phobius"/>
    </source>
</evidence>
<keyword evidence="1" id="KW-0472">Membrane</keyword>
<feature type="transmembrane region" description="Helical" evidence="1">
    <location>
        <begin position="74"/>
        <end position="97"/>
    </location>
</feature>
<dbReference type="InterPro" id="IPR021299">
    <property type="entry name" value="DUF2871"/>
</dbReference>
<evidence type="ECO:0000313" key="3">
    <source>
        <dbReference type="Proteomes" id="UP000673375"/>
    </source>
</evidence>
<dbReference type="Pfam" id="PF11070">
    <property type="entry name" value="DUF2871"/>
    <property type="match status" value="1"/>
</dbReference>
<proteinExistence type="predicted"/>
<gene>
    <name evidence="2" type="ORF">I6N96_14155</name>
</gene>
<accession>A0ABS4CNT7</accession>
<protein>
    <submittedName>
        <fullName evidence="2">DUF2871 domain-containing protein</fullName>
    </submittedName>
</protein>
<evidence type="ECO:0000313" key="2">
    <source>
        <dbReference type="EMBL" id="MBP1047424.1"/>
    </source>
</evidence>
<keyword evidence="3" id="KW-1185">Reference proteome</keyword>
<comment type="caution">
    <text evidence="2">The sequence shown here is derived from an EMBL/GenBank/DDBJ whole genome shotgun (WGS) entry which is preliminary data.</text>
</comment>
<keyword evidence="1" id="KW-1133">Transmembrane helix</keyword>
<dbReference type="RefSeq" id="WP_209558198.1">
    <property type="nucleotide sequence ID" value="NZ_JAEDXU010000007.1"/>
</dbReference>
<sequence>MKKIVRVSMIYMILGLIFGVYYREFTKLNDFTGVTQLSVTHTHTLILGMFFFLIVLLLEKNFQLTAHKNYKKFFVCYNVGLGMTLMMLLVHGTMTVLGYADHAAISGIAGLGHIMLAVGLGYFFNVLSGSVRD</sequence>
<feature type="transmembrane region" description="Helical" evidence="1">
    <location>
        <begin position="7"/>
        <end position="23"/>
    </location>
</feature>
<feature type="transmembrane region" description="Helical" evidence="1">
    <location>
        <begin position="103"/>
        <end position="124"/>
    </location>
</feature>
<feature type="transmembrane region" description="Helical" evidence="1">
    <location>
        <begin position="43"/>
        <end position="62"/>
    </location>
</feature>
<dbReference type="EMBL" id="JAEDXU010000007">
    <property type="protein sequence ID" value="MBP1047424.1"/>
    <property type="molecule type" value="Genomic_DNA"/>
</dbReference>
<dbReference type="Proteomes" id="UP000673375">
    <property type="component" value="Unassembled WGS sequence"/>
</dbReference>